<evidence type="ECO:0000313" key="2">
    <source>
        <dbReference type="EMBL" id="QJY50713.1"/>
    </source>
</evidence>
<dbReference type="KEGG" id="pbro:HOP40_18140"/>
<dbReference type="Gene3D" id="3.90.1200.10">
    <property type="match status" value="1"/>
</dbReference>
<proteinExistence type="predicted"/>
<evidence type="ECO:0000259" key="1">
    <source>
        <dbReference type="SMART" id="SM00587"/>
    </source>
</evidence>
<dbReference type="GO" id="GO:0016740">
    <property type="term" value="F:transferase activity"/>
    <property type="evidence" value="ECO:0007669"/>
    <property type="project" value="UniProtKB-KW"/>
</dbReference>
<gene>
    <name evidence="2" type="ORF">HOP40_18140</name>
</gene>
<dbReference type="InterPro" id="IPR004119">
    <property type="entry name" value="EcKL"/>
</dbReference>
<name>A0A6M6JTX5_9PSEU</name>
<organism evidence="2 3">
    <name type="scientific">Pseudonocardia broussonetiae</name>
    <dbReference type="NCBI Taxonomy" id="2736640"/>
    <lineage>
        <taxon>Bacteria</taxon>
        <taxon>Bacillati</taxon>
        <taxon>Actinomycetota</taxon>
        <taxon>Actinomycetes</taxon>
        <taxon>Pseudonocardiales</taxon>
        <taxon>Pseudonocardiaceae</taxon>
        <taxon>Pseudonocardia</taxon>
    </lineage>
</organism>
<sequence>MLDTVAEIDAAWIGSVLSATHPDVAVRSVATTPIGAGNVSDTVRVTIDYATRPEGAPDAVVAKFRPSVPEVHAHGLGSGAYHREIGAYRAIGERAACRIPHAFHVAGDETNINLVLEDLTSAVPGNQVAGCGAAEAEAVLTELANLHAAFAPVEEATAPEWPIRMAAVADYWTAATRTGVAAALERYRGRLDEADLQVVAAAGRIVRDWYLLPQSRLTLSHGDPRVDNVLFEQTPGGTRAVLIDWQVTGLRNPMYDVGYFLSGSLPVEERRAHEPRLLDHYLRTFARTGPAYPEAEAMADYRTQVLSGLMITTAAIAVLPDNDVVNTLIVALLERNCAAARDWDAVAAVDGAPGR</sequence>
<dbReference type="SUPFAM" id="SSF56112">
    <property type="entry name" value="Protein kinase-like (PK-like)"/>
    <property type="match status" value="1"/>
</dbReference>
<accession>A0A6M6JTX5</accession>
<feature type="domain" description="CHK kinase-like" evidence="1">
    <location>
        <begin position="114"/>
        <end position="291"/>
    </location>
</feature>
<protein>
    <submittedName>
        <fullName evidence="2">Phosphotransferase</fullName>
    </submittedName>
</protein>
<keyword evidence="2" id="KW-0808">Transferase</keyword>
<evidence type="ECO:0000313" key="3">
    <source>
        <dbReference type="Proteomes" id="UP000505377"/>
    </source>
</evidence>
<dbReference type="AlphaFoldDB" id="A0A6M6JTX5"/>
<dbReference type="InterPro" id="IPR011009">
    <property type="entry name" value="Kinase-like_dom_sf"/>
</dbReference>
<reference evidence="2 3" key="1">
    <citation type="submission" date="2020-05" db="EMBL/GenBank/DDBJ databases">
        <authorList>
            <person name="Mo P."/>
        </authorList>
    </citation>
    <scope>NUCLEOTIDE SEQUENCE [LARGE SCALE GENOMIC DNA]</scope>
    <source>
        <strain evidence="2 3">Gen01</strain>
    </source>
</reference>
<dbReference type="SMART" id="SM00587">
    <property type="entry name" value="CHK"/>
    <property type="match status" value="1"/>
</dbReference>
<keyword evidence="3" id="KW-1185">Reference proteome</keyword>
<dbReference type="PANTHER" id="PTHR11012:SF30">
    <property type="entry name" value="PROTEIN KINASE-LIKE DOMAIN-CONTAINING"/>
    <property type="match status" value="1"/>
</dbReference>
<dbReference type="Pfam" id="PF02958">
    <property type="entry name" value="EcKL"/>
    <property type="match status" value="1"/>
</dbReference>
<dbReference type="PANTHER" id="PTHR11012">
    <property type="entry name" value="PROTEIN KINASE-LIKE DOMAIN-CONTAINING"/>
    <property type="match status" value="1"/>
</dbReference>
<dbReference type="EMBL" id="CP053564">
    <property type="protein sequence ID" value="QJY50713.1"/>
    <property type="molecule type" value="Genomic_DNA"/>
</dbReference>
<dbReference type="InterPro" id="IPR015897">
    <property type="entry name" value="CHK_kinase-like"/>
</dbReference>
<dbReference type="Proteomes" id="UP000505377">
    <property type="component" value="Chromosome"/>
</dbReference>